<dbReference type="AlphaFoldDB" id="A0A7S8E8D5"/>
<dbReference type="PROSITE" id="PS50828">
    <property type="entry name" value="SMR"/>
    <property type="match status" value="1"/>
</dbReference>
<dbReference type="Proteomes" id="UP000594468">
    <property type="component" value="Chromosome"/>
</dbReference>
<dbReference type="Pfam" id="PF00226">
    <property type="entry name" value="DnaJ"/>
    <property type="match status" value="1"/>
</dbReference>
<dbReference type="InterPro" id="IPR050817">
    <property type="entry name" value="DjlA_DnaK_co-chaperone"/>
</dbReference>
<gene>
    <name evidence="3" type="ORF">G4Y79_21645</name>
</gene>
<evidence type="ECO:0000259" key="1">
    <source>
        <dbReference type="PROSITE" id="PS50076"/>
    </source>
</evidence>
<dbReference type="InterPro" id="IPR002625">
    <property type="entry name" value="Smr_dom"/>
</dbReference>
<dbReference type="InterPro" id="IPR036869">
    <property type="entry name" value="J_dom_sf"/>
</dbReference>
<accession>A0A7S8E8D5</accession>
<dbReference type="CDD" id="cd06257">
    <property type="entry name" value="DnaJ"/>
    <property type="match status" value="1"/>
</dbReference>
<dbReference type="PROSITE" id="PS50076">
    <property type="entry name" value="DNAJ_2"/>
    <property type="match status" value="1"/>
</dbReference>
<feature type="domain" description="J" evidence="1">
    <location>
        <begin position="212"/>
        <end position="270"/>
    </location>
</feature>
<name>A0A7S8E8D5_9CHLR</name>
<evidence type="ECO:0000313" key="4">
    <source>
        <dbReference type="Proteomes" id="UP000594468"/>
    </source>
</evidence>
<dbReference type="PRINTS" id="PR00625">
    <property type="entry name" value="JDOMAIN"/>
</dbReference>
<dbReference type="KEGG" id="pmet:G4Y79_21645"/>
<organism evidence="3 4">
    <name type="scientific">Phototrophicus methaneseepsis</name>
    <dbReference type="NCBI Taxonomy" id="2710758"/>
    <lineage>
        <taxon>Bacteria</taxon>
        <taxon>Bacillati</taxon>
        <taxon>Chloroflexota</taxon>
        <taxon>Candidatus Thermofontia</taxon>
        <taxon>Phototrophicales</taxon>
        <taxon>Phototrophicaceae</taxon>
        <taxon>Phototrophicus</taxon>
    </lineage>
</organism>
<evidence type="ECO:0000313" key="3">
    <source>
        <dbReference type="EMBL" id="QPC82256.1"/>
    </source>
</evidence>
<dbReference type="EMBL" id="CP062983">
    <property type="protein sequence ID" value="QPC82256.1"/>
    <property type="molecule type" value="Genomic_DNA"/>
</dbReference>
<sequence length="272" mass="31070">MNAVADWLSESFKNVAEVKSATREPDSSVIYVSHEADLVVATWMGSRFYVYLIESEPRLRDIRSMLRNNSRSGIGTLFVLNSALVPGDGETVRVPDWLEALLSLADNWVYSYRINEDGLSLVQVNFNETAIAHEYYCWYIGDFKIEHVSVRKREISGGIKGSFSVADIASPSYKRKVNYERVNQRFHYKTKSTQNIPRDRAPKNGSSDLLARYYEMVGVAHNATEAEVKAAFRRQAMNVHPDVSALPRSEAERRIKLLNEAYEYIKDYHGWG</sequence>
<dbReference type="Gene3D" id="1.10.287.110">
    <property type="entry name" value="DnaJ domain"/>
    <property type="match status" value="1"/>
</dbReference>
<evidence type="ECO:0000259" key="2">
    <source>
        <dbReference type="PROSITE" id="PS50828"/>
    </source>
</evidence>
<dbReference type="SMART" id="SM00271">
    <property type="entry name" value="DnaJ"/>
    <property type="match status" value="1"/>
</dbReference>
<protein>
    <submittedName>
        <fullName evidence="3">J domain-containing protein</fullName>
    </submittedName>
</protein>
<reference evidence="3 4" key="1">
    <citation type="submission" date="2020-02" db="EMBL/GenBank/DDBJ databases">
        <authorList>
            <person name="Zheng R.K."/>
            <person name="Sun C.M."/>
        </authorList>
    </citation>
    <scope>NUCLEOTIDE SEQUENCE [LARGE SCALE GENOMIC DNA]</scope>
    <source>
        <strain evidence="4">rifampicinis</strain>
    </source>
</reference>
<proteinExistence type="predicted"/>
<dbReference type="RefSeq" id="WP_195170325.1">
    <property type="nucleotide sequence ID" value="NZ_CP062983.1"/>
</dbReference>
<keyword evidence="4" id="KW-1185">Reference proteome</keyword>
<dbReference type="PANTHER" id="PTHR24074">
    <property type="entry name" value="CO-CHAPERONE PROTEIN DJLA"/>
    <property type="match status" value="1"/>
</dbReference>
<feature type="domain" description="Smr" evidence="2">
    <location>
        <begin position="1"/>
        <end position="35"/>
    </location>
</feature>
<dbReference type="SUPFAM" id="SSF46565">
    <property type="entry name" value="Chaperone J-domain"/>
    <property type="match status" value="1"/>
</dbReference>
<dbReference type="InterPro" id="IPR001623">
    <property type="entry name" value="DnaJ_domain"/>
</dbReference>